<keyword evidence="1" id="KW-0812">Transmembrane</keyword>
<dbReference type="NCBIfam" id="NF033919">
    <property type="entry name" value="PA2779_fam"/>
    <property type="match status" value="1"/>
</dbReference>
<name>A0A857JL23_9ALTE</name>
<feature type="signal peptide" evidence="2">
    <location>
        <begin position="1"/>
        <end position="22"/>
    </location>
</feature>
<gene>
    <name evidence="3" type="ORF">FX988_02851</name>
</gene>
<keyword evidence="1" id="KW-0472">Membrane</keyword>
<evidence type="ECO:0000256" key="1">
    <source>
        <dbReference type="SAM" id="Phobius"/>
    </source>
</evidence>
<evidence type="ECO:0008006" key="5">
    <source>
        <dbReference type="Google" id="ProtNLM"/>
    </source>
</evidence>
<evidence type="ECO:0000313" key="3">
    <source>
        <dbReference type="EMBL" id="QHJ12593.1"/>
    </source>
</evidence>
<keyword evidence="1" id="KW-1133">Transmembrane helix</keyword>
<dbReference type="InterPro" id="IPR046735">
    <property type="entry name" value="PA2779-like"/>
</dbReference>
<protein>
    <recommendedName>
        <fullName evidence="5">PA2779 family protein</fullName>
    </recommendedName>
</protein>
<dbReference type="KEGG" id="pmes:FX988_02851"/>
<sequence>MTKLITLVSALLFTLAMGTASAGVYSSNQVLNQAHYQFSKQQVLTMVDSSEVQAQLEALGVSPADAKSRINNMTQNELTALNEQMNNMPAGGIVGAIVTVLAVVALLDLLGVTDVYPFIRPINS</sequence>
<feature type="transmembrane region" description="Helical" evidence="1">
    <location>
        <begin position="90"/>
        <end position="110"/>
    </location>
</feature>
<evidence type="ECO:0000313" key="4">
    <source>
        <dbReference type="Proteomes" id="UP000464524"/>
    </source>
</evidence>
<accession>A0A857JL23</accession>
<organism evidence="3 4">
    <name type="scientific">Paraglaciecola mesophila</name>
    <dbReference type="NCBI Taxonomy" id="197222"/>
    <lineage>
        <taxon>Bacteria</taxon>
        <taxon>Pseudomonadati</taxon>
        <taxon>Pseudomonadota</taxon>
        <taxon>Gammaproteobacteria</taxon>
        <taxon>Alteromonadales</taxon>
        <taxon>Alteromonadaceae</taxon>
        <taxon>Paraglaciecola</taxon>
    </lineage>
</organism>
<dbReference type="AlphaFoldDB" id="A0A857JL23"/>
<dbReference type="InterPro" id="IPR016924">
    <property type="entry name" value="UCP029543"/>
</dbReference>
<dbReference type="Proteomes" id="UP000464524">
    <property type="component" value="Chromosome"/>
</dbReference>
<dbReference type="Pfam" id="PF20332">
    <property type="entry name" value="DUF6627"/>
    <property type="match status" value="1"/>
</dbReference>
<reference evidence="3 4" key="1">
    <citation type="submission" date="2019-12" db="EMBL/GenBank/DDBJ databases">
        <title>Genome sequencing and assembly of endphytes of Porphyra tenera.</title>
        <authorList>
            <person name="Park J.M."/>
            <person name="Shin R."/>
            <person name="Jo S.H."/>
        </authorList>
    </citation>
    <scope>NUCLEOTIDE SEQUENCE [LARGE SCALE GENOMIC DNA]</scope>
    <source>
        <strain evidence="3 4">GPM4</strain>
    </source>
</reference>
<keyword evidence="2" id="KW-0732">Signal</keyword>
<dbReference type="PIRSF" id="PIRSF029543">
    <property type="entry name" value="UCP029543"/>
    <property type="match status" value="1"/>
</dbReference>
<dbReference type="EMBL" id="CP047656">
    <property type="protein sequence ID" value="QHJ12593.1"/>
    <property type="molecule type" value="Genomic_DNA"/>
</dbReference>
<proteinExistence type="predicted"/>
<evidence type="ECO:0000256" key="2">
    <source>
        <dbReference type="SAM" id="SignalP"/>
    </source>
</evidence>
<dbReference type="OrthoDB" id="6401969at2"/>
<dbReference type="RefSeq" id="WP_160180772.1">
    <property type="nucleotide sequence ID" value="NZ_CP047656.1"/>
</dbReference>
<keyword evidence="4" id="KW-1185">Reference proteome</keyword>
<feature type="chain" id="PRO_5032911752" description="PA2779 family protein" evidence="2">
    <location>
        <begin position="23"/>
        <end position="124"/>
    </location>
</feature>